<organism evidence="8 9">
    <name type="scientific">Pseudomonas granadensis</name>
    <dbReference type="NCBI Taxonomy" id="1421430"/>
    <lineage>
        <taxon>Bacteria</taxon>
        <taxon>Pseudomonadati</taxon>
        <taxon>Pseudomonadota</taxon>
        <taxon>Gammaproteobacteria</taxon>
        <taxon>Pseudomonadales</taxon>
        <taxon>Pseudomonadaceae</taxon>
        <taxon>Pseudomonas</taxon>
    </lineage>
</organism>
<feature type="transmembrane region" description="Helical" evidence="6">
    <location>
        <begin position="154"/>
        <end position="173"/>
    </location>
</feature>
<dbReference type="RefSeq" id="WP_203418125.1">
    <property type="nucleotide sequence ID" value="NZ_CP069352.1"/>
</dbReference>
<feature type="transmembrane region" description="Helical" evidence="6">
    <location>
        <begin position="226"/>
        <end position="248"/>
    </location>
</feature>
<evidence type="ECO:0000313" key="8">
    <source>
        <dbReference type="EMBL" id="QRK81986.1"/>
    </source>
</evidence>
<evidence type="ECO:0000256" key="3">
    <source>
        <dbReference type="ARBA" id="ARBA00022692"/>
    </source>
</evidence>
<keyword evidence="4 6" id="KW-1133">Transmembrane helix</keyword>
<dbReference type="PROSITE" id="PS50850">
    <property type="entry name" value="MFS"/>
    <property type="match status" value="1"/>
</dbReference>
<reference evidence="8 9" key="1">
    <citation type="submission" date="2021-02" db="EMBL/GenBank/DDBJ databases">
        <authorList>
            <person name="Cea Torrescassana E."/>
        </authorList>
    </citation>
    <scope>NUCLEOTIDE SEQUENCE [LARGE SCALE GENOMIC DNA]</scope>
    <source>
        <strain evidence="8 9">CT364</strain>
    </source>
</reference>
<keyword evidence="9" id="KW-1185">Reference proteome</keyword>
<feature type="transmembrane region" description="Helical" evidence="6">
    <location>
        <begin position="352"/>
        <end position="373"/>
    </location>
</feature>
<evidence type="ECO:0000256" key="1">
    <source>
        <dbReference type="ARBA" id="ARBA00004651"/>
    </source>
</evidence>
<feature type="transmembrane region" description="Helical" evidence="6">
    <location>
        <begin position="27"/>
        <end position="44"/>
    </location>
</feature>
<name>A0ABX7G9J0_9PSED</name>
<dbReference type="PANTHER" id="PTHR43124:SF5">
    <property type="entry name" value="PURINE RIBONUCLEOSIDE EFFLUX PUMP NEPI"/>
    <property type="match status" value="1"/>
</dbReference>
<feature type="domain" description="Major facilitator superfamily (MFS) profile" evidence="7">
    <location>
        <begin position="30"/>
        <end position="404"/>
    </location>
</feature>
<protein>
    <submittedName>
        <fullName evidence="8">MFS transporter</fullName>
    </submittedName>
</protein>
<dbReference type="InterPro" id="IPR011701">
    <property type="entry name" value="MFS"/>
</dbReference>
<keyword evidence="2" id="KW-1003">Cell membrane</keyword>
<evidence type="ECO:0000256" key="5">
    <source>
        <dbReference type="ARBA" id="ARBA00023136"/>
    </source>
</evidence>
<dbReference type="InterPro" id="IPR050189">
    <property type="entry name" value="MFS_Efflux_Transporters"/>
</dbReference>
<dbReference type="Pfam" id="PF07690">
    <property type="entry name" value="MFS_1"/>
    <property type="match status" value="1"/>
</dbReference>
<feature type="transmembrane region" description="Helical" evidence="6">
    <location>
        <begin position="379"/>
        <end position="400"/>
    </location>
</feature>
<feature type="transmembrane region" description="Helical" evidence="6">
    <location>
        <begin position="185"/>
        <end position="205"/>
    </location>
</feature>
<gene>
    <name evidence="8" type="ORF">JN757_15565</name>
</gene>
<feature type="transmembrane region" description="Helical" evidence="6">
    <location>
        <begin position="95"/>
        <end position="115"/>
    </location>
</feature>
<dbReference type="SUPFAM" id="SSF103473">
    <property type="entry name" value="MFS general substrate transporter"/>
    <property type="match status" value="1"/>
</dbReference>
<dbReference type="InterPro" id="IPR020846">
    <property type="entry name" value="MFS_dom"/>
</dbReference>
<feature type="transmembrane region" description="Helical" evidence="6">
    <location>
        <begin position="318"/>
        <end position="340"/>
    </location>
</feature>
<keyword evidence="3 6" id="KW-0812">Transmembrane</keyword>
<evidence type="ECO:0000256" key="2">
    <source>
        <dbReference type="ARBA" id="ARBA00022475"/>
    </source>
</evidence>
<dbReference type="PANTHER" id="PTHR43124">
    <property type="entry name" value="PURINE EFFLUX PUMP PBUE"/>
    <property type="match status" value="1"/>
</dbReference>
<dbReference type="CDD" id="cd17324">
    <property type="entry name" value="MFS_NepI_like"/>
    <property type="match status" value="1"/>
</dbReference>
<dbReference type="EMBL" id="CP069352">
    <property type="protein sequence ID" value="QRK81986.1"/>
    <property type="molecule type" value="Genomic_DNA"/>
</dbReference>
<evidence type="ECO:0000259" key="7">
    <source>
        <dbReference type="PROSITE" id="PS50850"/>
    </source>
</evidence>
<evidence type="ECO:0000313" key="9">
    <source>
        <dbReference type="Proteomes" id="UP000663686"/>
    </source>
</evidence>
<comment type="subcellular location">
    <subcellularLocation>
        <location evidence="1">Cell membrane</location>
        <topology evidence="1">Multi-pass membrane protein</topology>
    </subcellularLocation>
</comment>
<sequence length="417" mass="42619">MTDCCIANTVSDRHCGVSADAEPAAPAWMAVFSLAMGVFGLLTAEYLPASLLTLMATELGVSEALAGQAVTVTAVVALFAGLLVPGLTRGIDRRWVLLGFSVLMVASNLLVAVSSSFAVLLVMRILLGIALGGFWSMAAAVAMRLVPSALLPRALSIIFSGIAIGTVVAVPLGSYLGGLYGWRSAFFAAAAVGMVTLAFQSFTLPKLAPRRPARLRTVFEVLLRPGIAMGMFGCVLVHSGHFAMFTYVRPFLEGTTGIGAQGLSLMLLGFGVANFVGTLLAGRLLERYPLATLVLMPALVGVAALALVLLPASVPGQAVLLAVWGMAFGGVPVAWSNWVASAVPDQAESAGGMVVASVQSAIATGAAAGGAMFSLGGSAGVFVAAGVLMLLAALLIALRVRVPSAHGVRQSKPAMHL</sequence>
<dbReference type="InterPro" id="IPR036259">
    <property type="entry name" value="MFS_trans_sf"/>
</dbReference>
<dbReference type="Gene3D" id="1.20.1250.20">
    <property type="entry name" value="MFS general substrate transporter like domains"/>
    <property type="match status" value="1"/>
</dbReference>
<reference evidence="8 9" key="2">
    <citation type="submission" date="2021-03" db="EMBL/GenBank/DDBJ databases">
        <title>P. granadensis CT364 genome publication.</title>
        <authorList>
            <person name="Stach J."/>
            <person name="Montero-Calasanz Md.C."/>
        </authorList>
    </citation>
    <scope>NUCLEOTIDE SEQUENCE [LARGE SCALE GENOMIC DNA]</scope>
    <source>
        <strain evidence="8 9">CT364</strain>
    </source>
</reference>
<proteinExistence type="predicted"/>
<feature type="transmembrane region" description="Helical" evidence="6">
    <location>
        <begin position="293"/>
        <end position="312"/>
    </location>
</feature>
<evidence type="ECO:0000256" key="4">
    <source>
        <dbReference type="ARBA" id="ARBA00022989"/>
    </source>
</evidence>
<feature type="transmembrane region" description="Helical" evidence="6">
    <location>
        <begin position="64"/>
        <end position="83"/>
    </location>
</feature>
<evidence type="ECO:0000256" key="6">
    <source>
        <dbReference type="SAM" id="Phobius"/>
    </source>
</evidence>
<keyword evidence="5 6" id="KW-0472">Membrane</keyword>
<feature type="transmembrane region" description="Helical" evidence="6">
    <location>
        <begin position="260"/>
        <end position="281"/>
    </location>
</feature>
<feature type="transmembrane region" description="Helical" evidence="6">
    <location>
        <begin position="121"/>
        <end position="142"/>
    </location>
</feature>
<accession>A0ABX7G9J0</accession>
<dbReference type="Proteomes" id="UP000663686">
    <property type="component" value="Chromosome"/>
</dbReference>